<dbReference type="AlphaFoldDB" id="A0AAW0ME08"/>
<sequence length="164" mass="18668">MTSRPHFILSFDVNDESFRKIMLPFNYLDVVTKSQLALFKGSLAVFAFARSIGGVLCDIWIMDEYGVAESWNRKYTVPIIQVRVVNFYGCTDNGELLIKSATRLISFDPESQKQNILAIEDADWVGFTANSMESLILLDGRKVASHLKYLSWLEMYPIQSPKSI</sequence>
<dbReference type="InterPro" id="IPR013187">
    <property type="entry name" value="F-box-assoc_dom_typ3"/>
</dbReference>
<proteinExistence type="predicted"/>
<evidence type="ECO:0000313" key="2">
    <source>
        <dbReference type="EMBL" id="KAK7860809.1"/>
    </source>
</evidence>
<dbReference type="InterPro" id="IPR017451">
    <property type="entry name" value="F-box-assoc_interact_dom"/>
</dbReference>
<accession>A0AAW0ME08</accession>
<gene>
    <name evidence="2" type="ORF">CFP56_033190</name>
</gene>
<evidence type="ECO:0000259" key="1">
    <source>
        <dbReference type="Pfam" id="PF08268"/>
    </source>
</evidence>
<name>A0AAW0ME08_QUESU</name>
<organism evidence="2 3">
    <name type="scientific">Quercus suber</name>
    <name type="common">Cork oak</name>
    <dbReference type="NCBI Taxonomy" id="58331"/>
    <lineage>
        <taxon>Eukaryota</taxon>
        <taxon>Viridiplantae</taxon>
        <taxon>Streptophyta</taxon>
        <taxon>Embryophyta</taxon>
        <taxon>Tracheophyta</taxon>
        <taxon>Spermatophyta</taxon>
        <taxon>Magnoliopsida</taxon>
        <taxon>eudicotyledons</taxon>
        <taxon>Gunneridae</taxon>
        <taxon>Pentapetalae</taxon>
        <taxon>rosids</taxon>
        <taxon>fabids</taxon>
        <taxon>Fagales</taxon>
        <taxon>Fagaceae</taxon>
        <taxon>Quercus</taxon>
    </lineage>
</organism>
<keyword evidence="3" id="KW-1185">Reference proteome</keyword>
<dbReference type="NCBIfam" id="TIGR01640">
    <property type="entry name" value="F_box_assoc_1"/>
    <property type="match status" value="1"/>
</dbReference>
<dbReference type="Pfam" id="PF08268">
    <property type="entry name" value="FBA_3"/>
    <property type="match status" value="1"/>
</dbReference>
<dbReference type="EMBL" id="PKMF04000005">
    <property type="protein sequence ID" value="KAK7860809.1"/>
    <property type="molecule type" value="Genomic_DNA"/>
</dbReference>
<evidence type="ECO:0000313" key="3">
    <source>
        <dbReference type="Proteomes" id="UP000237347"/>
    </source>
</evidence>
<reference evidence="2 3" key="1">
    <citation type="journal article" date="2018" name="Sci. Data">
        <title>The draft genome sequence of cork oak.</title>
        <authorList>
            <person name="Ramos A.M."/>
            <person name="Usie A."/>
            <person name="Barbosa P."/>
            <person name="Barros P.M."/>
            <person name="Capote T."/>
            <person name="Chaves I."/>
            <person name="Simoes F."/>
            <person name="Abreu I."/>
            <person name="Carrasquinho I."/>
            <person name="Faro C."/>
            <person name="Guimaraes J.B."/>
            <person name="Mendonca D."/>
            <person name="Nobrega F."/>
            <person name="Rodrigues L."/>
            <person name="Saibo N.J.M."/>
            <person name="Varela M.C."/>
            <person name="Egas C."/>
            <person name="Matos J."/>
            <person name="Miguel C.M."/>
            <person name="Oliveira M.M."/>
            <person name="Ricardo C.P."/>
            <person name="Goncalves S."/>
        </authorList>
    </citation>
    <scope>NUCLEOTIDE SEQUENCE [LARGE SCALE GENOMIC DNA]</scope>
    <source>
        <strain evidence="3">cv. HL8</strain>
    </source>
</reference>
<dbReference type="Proteomes" id="UP000237347">
    <property type="component" value="Unassembled WGS sequence"/>
</dbReference>
<feature type="domain" description="F-box associated beta-propeller type 3" evidence="1">
    <location>
        <begin position="5"/>
        <end position="101"/>
    </location>
</feature>
<comment type="caution">
    <text evidence="2">The sequence shown here is derived from an EMBL/GenBank/DDBJ whole genome shotgun (WGS) entry which is preliminary data.</text>
</comment>
<protein>
    <submittedName>
        <fullName evidence="2">F-box protein</fullName>
    </submittedName>
</protein>